<dbReference type="HOGENOM" id="CLU_1357062_0_0_1"/>
<dbReference type="RefSeq" id="XP_001024445.2">
    <property type="nucleotide sequence ID" value="XM_001024445.2"/>
</dbReference>
<dbReference type="GeneID" id="7830440"/>
<keyword evidence="1" id="KW-0732">Signal</keyword>
<keyword evidence="3" id="KW-1185">Reference proteome</keyword>
<feature type="signal peptide" evidence="1">
    <location>
        <begin position="1"/>
        <end position="31"/>
    </location>
</feature>
<evidence type="ECO:0008006" key="4">
    <source>
        <dbReference type="Google" id="ProtNLM"/>
    </source>
</evidence>
<dbReference type="AlphaFoldDB" id="Q248I5"/>
<gene>
    <name evidence="2" type="ORF">TTHERM_01225690</name>
</gene>
<protein>
    <recommendedName>
        <fullName evidence="4">Transmembrane protein</fullName>
    </recommendedName>
</protein>
<feature type="chain" id="PRO_5004202249" description="Transmembrane protein" evidence="1">
    <location>
        <begin position="32"/>
        <end position="210"/>
    </location>
</feature>
<accession>Q248I5</accession>
<evidence type="ECO:0000256" key="1">
    <source>
        <dbReference type="SAM" id="SignalP"/>
    </source>
</evidence>
<organism evidence="2 3">
    <name type="scientific">Tetrahymena thermophila (strain SB210)</name>
    <dbReference type="NCBI Taxonomy" id="312017"/>
    <lineage>
        <taxon>Eukaryota</taxon>
        <taxon>Sar</taxon>
        <taxon>Alveolata</taxon>
        <taxon>Ciliophora</taxon>
        <taxon>Intramacronucleata</taxon>
        <taxon>Oligohymenophorea</taxon>
        <taxon>Hymenostomatida</taxon>
        <taxon>Tetrahymenina</taxon>
        <taxon>Tetrahymenidae</taxon>
        <taxon>Tetrahymena</taxon>
    </lineage>
</organism>
<proteinExistence type="predicted"/>
<evidence type="ECO:0000313" key="2">
    <source>
        <dbReference type="EMBL" id="EAS04200.2"/>
    </source>
</evidence>
<dbReference type="EMBL" id="GG662453">
    <property type="protein sequence ID" value="EAS04200.2"/>
    <property type="molecule type" value="Genomic_DNA"/>
</dbReference>
<feature type="non-terminal residue" evidence="2">
    <location>
        <position position="1"/>
    </location>
</feature>
<reference evidence="3" key="1">
    <citation type="journal article" date="2006" name="PLoS Biol.">
        <title>Macronuclear genome sequence of the ciliate Tetrahymena thermophila, a model eukaryote.</title>
        <authorList>
            <person name="Eisen J.A."/>
            <person name="Coyne R.S."/>
            <person name="Wu M."/>
            <person name="Wu D."/>
            <person name="Thiagarajan M."/>
            <person name="Wortman J.R."/>
            <person name="Badger J.H."/>
            <person name="Ren Q."/>
            <person name="Amedeo P."/>
            <person name="Jones K.M."/>
            <person name="Tallon L.J."/>
            <person name="Delcher A.L."/>
            <person name="Salzberg S.L."/>
            <person name="Silva J.C."/>
            <person name="Haas B.J."/>
            <person name="Majoros W.H."/>
            <person name="Farzad M."/>
            <person name="Carlton J.M."/>
            <person name="Smith R.K. Jr."/>
            <person name="Garg J."/>
            <person name="Pearlman R.E."/>
            <person name="Karrer K.M."/>
            <person name="Sun L."/>
            <person name="Manning G."/>
            <person name="Elde N.C."/>
            <person name="Turkewitz A.P."/>
            <person name="Asai D.J."/>
            <person name="Wilkes D.E."/>
            <person name="Wang Y."/>
            <person name="Cai H."/>
            <person name="Collins K."/>
            <person name="Stewart B.A."/>
            <person name="Lee S.R."/>
            <person name="Wilamowska K."/>
            <person name="Weinberg Z."/>
            <person name="Ruzzo W.L."/>
            <person name="Wloga D."/>
            <person name="Gaertig J."/>
            <person name="Frankel J."/>
            <person name="Tsao C.-C."/>
            <person name="Gorovsky M.A."/>
            <person name="Keeling P.J."/>
            <person name="Waller R.F."/>
            <person name="Patron N.J."/>
            <person name="Cherry J.M."/>
            <person name="Stover N.A."/>
            <person name="Krieger C.J."/>
            <person name="del Toro C."/>
            <person name="Ryder H.F."/>
            <person name="Williamson S.C."/>
            <person name="Barbeau R.A."/>
            <person name="Hamilton E.P."/>
            <person name="Orias E."/>
        </authorList>
    </citation>
    <scope>NUCLEOTIDE SEQUENCE [LARGE SCALE GENOMIC DNA]</scope>
    <source>
        <strain evidence="3">SB210</strain>
    </source>
</reference>
<dbReference type="InParanoid" id="Q248I5"/>
<evidence type="ECO:0000313" key="3">
    <source>
        <dbReference type="Proteomes" id="UP000009168"/>
    </source>
</evidence>
<sequence>LAKIFKQQSYQTMKLCCVILNFSLALQLLRASTYFEICVNTKKSLCPDNDDNCIHQESLLYDCSIKCISQYISNSDQIGCFQQKCAHEATLQTTFDYQRLISYCAMKEDFKNKSNQFKNLYICQYAQISPCDNKNSTCVNMITDIKSCFKSCLDNDNTSNSYDCVQKNCTSNEKIIQGYVDQILQCSISTILQIITKQLFFVYMFIYLFQ</sequence>
<dbReference type="KEGG" id="tet:TTHERM_01225690"/>
<dbReference type="Proteomes" id="UP000009168">
    <property type="component" value="Unassembled WGS sequence"/>
</dbReference>
<name>Q248I5_TETTS</name>